<dbReference type="AlphaFoldDB" id="A0A382U751"/>
<dbReference type="InterPro" id="IPR036388">
    <property type="entry name" value="WH-like_DNA-bd_sf"/>
</dbReference>
<evidence type="ECO:0000256" key="4">
    <source>
        <dbReference type="ARBA" id="ARBA00023163"/>
    </source>
</evidence>
<dbReference type="Gene3D" id="6.10.250.690">
    <property type="match status" value="1"/>
</dbReference>
<accession>A0A382U751</accession>
<evidence type="ECO:0000259" key="6">
    <source>
        <dbReference type="PROSITE" id="PS51755"/>
    </source>
</evidence>
<keyword evidence="3" id="KW-0238">DNA-binding</keyword>
<dbReference type="GO" id="GO:0000976">
    <property type="term" value="F:transcription cis-regulatory region binding"/>
    <property type="evidence" value="ECO:0007669"/>
    <property type="project" value="TreeGrafter"/>
</dbReference>
<protein>
    <recommendedName>
        <fullName evidence="8">Response regulatory domain-containing protein</fullName>
    </recommendedName>
</protein>
<name>A0A382U751_9ZZZZ</name>
<dbReference type="EMBL" id="UINC01141823">
    <property type="protein sequence ID" value="SVD29797.1"/>
    <property type="molecule type" value="Genomic_DNA"/>
</dbReference>
<sequence>MNKFDAHILVVDDDDGIRELVKKYLSENNFLITTANSAEDAKEKISIIKFDLIVLDIMMPGKSGLEFTSENKDNINTPIILLTAKGESNERVEGLEVGADDYLPKPFEPKELVLRIKNILNKTKSKNIKRIIEFDNIKIDLNKLLIIQNKKEFKINNTEKTILEKMINAPGQTFSRESIGKIIDLEKERSIDVIITRLRKKIEINPKNPKYLQTIRGSGYVLWIE</sequence>
<evidence type="ECO:0000256" key="2">
    <source>
        <dbReference type="ARBA" id="ARBA00023015"/>
    </source>
</evidence>
<keyword evidence="2" id="KW-0805">Transcription regulation</keyword>
<dbReference type="GO" id="GO:0032993">
    <property type="term" value="C:protein-DNA complex"/>
    <property type="evidence" value="ECO:0007669"/>
    <property type="project" value="TreeGrafter"/>
</dbReference>
<dbReference type="PANTHER" id="PTHR48111:SF4">
    <property type="entry name" value="DNA-BINDING DUAL TRANSCRIPTIONAL REGULATOR OMPR"/>
    <property type="match status" value="1"/>
</dbReference>
<feature type="domain" description="Response regulatory" evidence="5">
    <location>
        <begin position="7"/>
        <end position="120"/>
    </location>
</feature>
<dbReference type="Gene3D" id="1.10.10.10">
    <property type="entry name" value="Winged helix-like DNA-binding domain superfamily/Winged helix DNA-binding domain"/>
    <property type="match status" value="1"/>
</dbReference>
<dbReference type="Pfam" id="PF00486">
    <property type="entry name" value="Trans_reg_C"/>
    <property type="match status" value="1"/>
</dbReference>
<evidence type="ECO:0000256" key="3">
    <source>
        <dbReference type="ARBA" id="ARBA00023125"/>
    </source>
</evidence>
<dbReference type="GO" id="GO:0006355">
    <property type="term" value="P:regulation of DNA-templated transcription"/>
    <property type="evidence" value="ECO:0007669"/>
    <property type="project" value="InterPro"/>
</dbReference>
<keyword evidence="1" id="KW-0597">Phosphoprotein</keyword>
<dbReference type="GO" id="GO:0005829">
    <property type="term" value="C:cytosol"/>
    <property type="evidence" value="ECO:0007669"/>
    <property type="project" value="TreeGrafter"/>
</dbReference>
<dbReference type="CDD" id="cd00383">
    <property type="entry name" value="trans_reg_C"/>
    <property type="match status" value="1"/>
</dbReference>
<keyword evidence="4" id="KW-0804">Transcription</keyword>
<dbReference type="SMART" id="SM00448">
    <property type="entry name" value="REC"/>
    <property type="match status" value="1"/>
</dbReference>
<organism evidence="7">
    <name type="scientific">marine metagenome</name>
    <dbReference type="NCBI Taxonomy" id="408172"/>
    <lineage>
        <taxon>unclassified sequences</taxon>
        <taxon>metagenomes</taxon>
        <taxon>ecological metagenomes</taxon>
    </lineage>
</organism>
<dbReference type="Pfam" id="PF00072">
    <property type="entry name" value="Response_reg"/>
    <property type="match status" value="1"/>
</dbReference>
<dbReference type="Gene3D" id="3.40.50.2300">
    <property type="match status" value="1"/>
</dbReference>
<dbReference type="InterPro" id="IPR039420">
    <property type="entry name" value="WalR-like"/>
</dbReference>
<gene>
    <name evidence="7" type="ORF">METZ01_LOCUS382651</name>
</gene>
<evidence type="ECO:0000259" key="5">
    <source>
        <dbReference type="PROSITE" id="PS50110"/>
    </source>
</evidence>
<dbReference type="PANTHER" id="PTHR48111">
    <property type="entry name" value="REGULATOR OF RPOS"/>
    <property type="match status" value="1"/>
</dbReference>
<dbReference type="PROSITE" id="PS50110">
    <property type="entry name" value="RESPONSE_REGULATORY"/>
    <property type="match status" value="1"/>
</dbReference>
<dbReference type="InterPro" id="IPR001867">
    <property type="entry name" value="OmpR/PhoB-type_DNA-bd"/>
</dbReference>
<evidence type="ECO:0000256" key="1">
    <source>
        <dbReference type="ARBA" id="ARBA00022553"/>
    </source>
</evidence>
<dbReference type="SUPFAM" id="SSF52172">
    <property type="entry name" value="CheY-like"/>
    <property type="match status" value="1"/>
</dbReference>
<dbReference type="PROSITE" id="PS51755">
    <property type="entry name" value="OMPR_PHOB"/>
    <property type="match status" value="1"/>
</dbReference>
<feature type="domain" description="OmpR/PhoB-type" evidence="6">
    <location>
        <begin position="129"/>
        <end position="224"/>
    </location>
</feature>
<reference evidence="7" key="1">
    <citation type="submission" date="2018-05" db="EMBL/GenBank/DDBJ databases">
        <authorList>
            <person name="Lanie J.A."/>
            <person name="Ng W.-L."/>
            <person name="Kazmierczak K.M."/>
            <person name="Andrzejewski T.M."/>
            <person name="Davidsen T.M."/>
            <person name="Wayne K.J."/>
            <person name="Tettelin H."/>
            <person name="Glass J.I."/>
            <person name="Rusch D."/>
            <person name="Podicherti R."/>
            <person name="Tsui H.-C.T."/>
            <person name="Winkler M.E."/>
        </authorList>
    </citation>
    <scope>NUCLEOTIDE SEQUENCE</scope>
</reference>
<dbReference type="SMART" id="SM00862">
    <property type="entry name" value="Trans_reg_C"/>
    <property type="match status" value="1"/>
</dbReference>
<dbReference type="CDD" id="cd17574">
    <property type="entry name" value="REC_OmpR"/>
    <property type="match status" value="1"/>
</dbReference>
<dbReference type="InterPro" id="IPR011006">
    <property type="entry name" value="CheY-like_superfamily"/>
</dbReference>
<evidence type="ECO:0000313" key="7">
    <source>
        <dbReference type="EMBL" id="SVD29797.1"/>
    </source>
</evidence>
<dbReference type="InterPro" id="IPR001789">
    <property type="entry name" value="Sig_transdc_resp-reg_receiver"/>
</dbReference>
<proteinExistence type="predicted"/>
<dbReference type="GO" id="GO:0000156">
    <property type="term" value="F:phosphorelay response regulator activity"/>
    <property type="evidence" value="ECO:0007669"/>
    <property type="project" value="TreeGrafter"/>
</dbReference>
<evidence type="ECO:0008006" key="8">
    <source>
        <dbReference type="Google" id="ProtNLM"/>
    </source>
</evidence>